<dbReference type="EMBL" id="LSRC01000038">
    <property type="protein sequence ID" value="KXI16720.1"/>
    <property type="molecule type" value="Genomic_DNA"/>
</dbReference>
<protein>
    <submittedName>
        <fullName evidence="2">Uncharacterized protein</fullName>
    </submittedName>
</protein>
<evidence type="ECO:0000313" key="3">
    <source>
        <dbReference type="Proteomes" id="UP000070505"/>
    </source>
</evidence>
<name>A0A135Z4X8_GARVA</name>
<organism evidence="2 3">
    <name type="scientific">Gardnerella vaginalis</name>
    <dbReference type="NCBI Taxonomy" id="2702"/>
    <lineage>
        <taxon>Bacteria</taxon>
        <taxon>Bacillati</taxon>
        <taxon>Actinomycetota</taxon>
        <taxon>Actinomycetes</taxon>
        <taxon>Bifidobacteriales</taxon>
        <taxon>Bifidobacteriaceae</taxon>
        <taxon>Gardnerella</taxon>
    </lineage>
</organism>
<reference evidence="2 3" key="1">
    <citation type="submission" date="2016-02" db="EMBL/GenBank/DDBJ databases">
        <authorList>
            <person name="Wen L."/>
            <person name="He K."/>
            <person name="Yang H."/>
        </authorList>
    </citation>
    <scope>NUCLEOTIDE SEQUENCE [LARGE SCALE GENOMIC DNA]</scope>
    <source>
        <strain evidence="2 3">CMW7778B</strain>
    </source>
</reference>
<keyword evidence="1" id="KW-0472">Membrane</keyword>
<keyword evidence="1" id="KW-1133">Transmembrane helix</keyword>
<gene>
    <name evidence="2" type="ORF">HMPREF3230_00954</name>
</gene>
<keyword evidence="1" id="KW-0812">Transmembrane</keyword>
<accession>A0A135Z4X8</accession>
<evidence type="ECO:0000313" key="2">
    <source>
        <dbReference type="EMBL" id="KXI16720.1"/>
    </source>
</evidence>
<evidence type="ECO:0000256" key="1">
    <source>
        <dbReference type="SAM" id="Phobius"/>
    </source>
</evidence>
<dbReference type="Proteomes" id="UP000070505">
    <property type="component" value="Unassembled WGS sequence"/>
</dbReference>
<feature type="transmembrane region" description="Helical" evidence="1">
    <location>
        <begin position="12"/>
        <end position="38"/>
    </location>
</feature>
<comment type="caution">
    <text evidence="2">The sequence shown here is derived from an EMBL/GenBank/DDBJ whole genome shotgun (WGS) entry which is preliminary data.</text>
</comment>
<dbReference type="AlphaFoldDB" id="A0A135Z4X8"/>
<dbReference type="PATRIC" id="fig|2702.101.peg.935"/>
<sequence>MITCPLSVSISVFIFVFLNLFLDLLQIRLILSSIFLILA</sequence>
<proteinExistence type="predicted"/>